<feature type="domain" description="URB1 central HEAT repeat" evidence="4">
    <location>
        <begin position="808"/>
        <end position="895"/>
    </location>
</feature>
<dbReference type="GO" id="GO:0000466">
    <property type="term" value="P:maturation of 5.8S rRNA from tricistronic rRNA transcript (SSU-rRNA, 5.8S rRNA, LSU-rRNA)"/>
    <property type="evidence" value="ECO:0007669"/>
    <property type="project" value="TreeGrafter"/>
</dbReference>
<feature type="compositionally biased region" description="Low complexity" evidence="1">
    <location>
        <begin position="35"/>
        <end position="48"/>
    </location>
</feature>
<dbReference type="InterPro" id="IPR059018">
    <property type="entry name" value="HEAT_URB1"/>
</dbReference>
<feature type="region of interest" description="Disordered" evidence="1">
    <location>
        <begin position="625"/>
        <end position="644"/>
    </location>
</feature>
<dbReference type="InterPro" id="IPR016024">
    <property type="entry name" value="ARM-type_fold"/>
</dbReference>
<evidence type="ECO:0000259" key="3">
    <source>
        <dbReference type="Pfam" id="PF16201"/>
    </source>
</evidence>
<dbReference type="OrthoDB" id="72892at2759"/>
<evidence type="ECO:0000313" key="6">
    <source>
        <dbReference type="Proteomes" id="UP000245884"/>
    </source>
</evidence>
<dbReference type="EMBL" id="KZ819662">
    <property type="protein sequence ID" value="PWN31020.1"/>
    <property type="molecule type" value="Genomic_DNA"/>
</dbReference>
<feature type="compositionally biased region" description="Low complexity" evidence="1">
    <location>
        <begin position="632"/>
        <end position="643"/>
    </location>
</feature>
<evidence type="ECO:0000256" key="1">
    <source>
        <dbReference type="SAM" id="MobiDB-lite"/>
    </source>
</evidence>
<feature type="region of interest" description="Disordered" evidence="1">
    <location>
        <begin position="236"/>
        <end position="256"/>
    </location>
</feature>
<dbReference type="InterPro" id="IPR021714">
    <property type="entry name" value="URB1_N"/>
</dbReference>
<dbReference type="PANTHER" id="PTHR13500:SF0">
    <property type="entry name" value="NUCLEOLAR PRE-RIBOSOMAL-ASSOCIATED PROTEIN 1"/>
    <property type="match status" value="1"/>
</dbReference>
<feature type="compositionally biased region" description="Low complexity" evidence="1">
    <location>
        <begin position="247"/>
        <end position="256"/>
    </location>
</feature>
<name>A0A316V0E4_9BASI</name>
<dbReference type="PANTHER" id="PTHR13500">
    <property type="entry name" value="NUCLEOLAR PRERIBOSOMAL-ASSOCIATED PROTEIN 1"/>
    <property type="match status" value="1"/>
</dbReference>
<feature type="region of interest" description="Disordered" evidence="1">
    <location>
        <begin position="409"/>
        <end position="441"/>
    </location>
</feature>
<evidence type="ECO:0000259" key="2">
    <source>
        <dbReference type="Pfam" id="PF11707"/>
    </source>
</evidence>
<dbReference type="GO" id="GO:0005730">
    <property type="term" value="C:nucleolus"/>
    <property type="evidence" value="ECO:0007669"/>
    <property type="project" value="TreeGrafter"/>
</dbReference>
<evidence type="ECO:0000313" key="5">
    <source>
        <dbReference type="EMBL" id="PWN31020.1"/>
    </source>
</evidence>
<protein>
    <recommendedName>
        <fullName evidence="7">Nucleolar pre-ribosomal-associated protein 1</fullName>
    </recommendedName>
</protein>
<dbReference type="Pfam" id="PF11707">
    <property type="entry name" value="Npa1"/>
    <property type="match status" value="2"/>
</dbReference>
<feature type="domain" description="URB1 N-terminal" evidence="2">
    <location>
        <begin position="317"/>
        <end position="498"/>
    </location>
</feature>
<evidence type="ECO:0008006" key="7">
    <source>
        <dbReference type="Google" id="ProtNLM"/>
    </source>
</evidence>
<feature type="compositionally biased region" description="Low complexity" evidence="1">
    <location>
        <begin position="1836"/>
        <end position="1851"/>
    </location>
</feature>
<feature type="region of interest" description="Disordered" evidence="1">
    <location>
        <begin position="1"/>
        <end position="48"/>
    </location>
</feature>
<dbReference type="SUPFAM" id="SSF48371">
    <property type="entry name" value="ARM repeat"/>
    <property type="match status" value="1"/>
</dbReference>
<proteinExistence type="predicted"/>
<reference evidence="5 6" key="1">
    <citation type="journal article" date="2018" name="Mol. Biol. Evol.">
        <title>Broad Genomic Sampling Reveals a Smut Pathogenic Ancestry of the Fungal Clade Ustilaginomycotina.</title>
        <authorList>
            <person name="Kijpornyongpan T."/>
            <person name="Mondo S.J."/>
            <person name="Barry K."/>
            <person name="Sandor L."/>
            <person name="Lee J."/>
            <person name="Lipzen A."/>
            <person name="Pangilinan J."/>
            <person name="LaButti K."/>
            <person name="Hainaut M."/>
            <person name="Henrissat B."/>
            <person name="Grigoriev I.V."/>
            <person name="Spatafora J.W."/>
            <person name="Aime M.C."/>
        </authorList>
    </citation>
    <scope>NUCLEOTIDE SEQUENCE [LARGE SCALE GENOMIC DNA]</scope>
    <source>
        <strain evidence="5 6">MCA 5214</strain>
    </source>
</reference>
<keyword evidence="6" id="KW-1185">Reference proteome</keyword>
<dbReference type="InterPro" id="IPR032436">
    <property type="entry name" value="URB1_C"/>
</dbReference>
<dbReference type="Pfam" id="PF16201">
    <property type="entry name" value="NopRA1"/>
    <property type="match status" value="1"/>
</dbReference>
<gene>
    <name evidence="5" type="ORF">BDZ90DRAFT_31535</name>
</gene>
<dbReference type="GO" id="GO:0000463">
    <property type="term" value="P:maturation of LSU-rRNA from tricistronic rRNA transcript (SSU-rRNA, 5.8S rRNA, LSU-rRNA)"/>
    <property type="evidence" value="ECO:0007669"/>
    <property type="project" value="TreeGrafter"/>
</dbReference>
<dbReference type="Proteomes" id="UP000245884">
    <property type="component" value="Unassembled WGS sequence"/>
</dbReference>
<feature type="region of interest" description="Disordered" evidence="1">
    <location>
        <begin position="1836"/>
        <end position="1855"/>
    </location>
</feature>
<dbReference type="GeneID" id="37031310"/>
<dbReference type="InterPro" id="IPR039844">
    <property type="entry name" value="URB1"/>
</dbReference>
<feature type="domain" description="URB1 N-terminal" evidence="2">
    <location>
        <begin position="103"/>
        <end position="279"/>
    </location>
</feature>
<dbReference type="Pfam" id="PF26140">
    <property type="entry name" value="HEAT_URB1"/>
    <property type="match status" value="1"/>
</dbReference>
<sequence>MSVDDGAQVAAESPLKRKRDGQDDQAESSNKTKAEPPSASASASQLASGLKTASPDTLRIALTSLRQATQIQSDEDPLTSIAAKDKRLQFAREFLQEHNGRDRIFEAWQRVHETGIGSLMPLPIFVLSNLITLTSVHPTDNDLSLSLIQPIAPTKSADVSGSSSFWNRLHGYLLNPTSRHGSQQQQGGSGGSSEILVVASLHVLTSMARFESGRFARSIVENLAWNAKSVLRLTSMRRRSGKDQKGKAGASGAQPKAAATFTRPDIRLLFIQLLLVILHPRILPEIDSEGKQPESVDSGVSPSTKMLLINADHAQSSLSSIFKTLADDPPSVVLHFLHVLDRSLLLDSKLPRGALVSLAKSVDLLSSLVQFASKSSQVERLAMEMLHRLCSQPGRGVCFKDAGWYGRAAPSSRPDGEAEPGLLDDDEAPRPTDTANRSSTSGIHNPMIGFFIQSQQFSPLYNDAHRDLLMAIMRAAPELQPVFFNSTRTVFGAGRLEPPLPEAGARLSGLLANRLMGLLLDLGLPRIFDATQPPATGRLISAVFPHTLARANLIKGLRHPDRLVRWSTLDLLSRLLGRVGRMLAVCARFARQDEGWQQAGRALLRECAKRLPDLSTIMSASEQIATPAKGNSTATAPSTSVTPQEKATAGKIDWVLLEGSLRSGLRYMRLTRRRFGGGGVSPLSSGGYDFRNLLSAPYLTNAFVSEDASEAKELLPLIQLHAIKMLRLAKLQLASTSGSDSVLAQVVELLMSPENSPEARAEAASLLKEAFGSVAADDPSASSAALTFEGDQGEFEAWIAALPTGHDETARARRATAVALLEECLSRCSKNTYRYLEAARSFNTELEESDTLCVSPLFATFAEQLAIKMEKGLFPNGNAQEAVLQYLRRLMPLLIGRSRPGAQGAMLAFQGKLVDIAAAKAFEEKQVATIKGTRSVIDWGSALEENESKTVRAETLSAIGFDPEDPASYPSLLLATPSALSEASALPPCILLMQAHRHLASSHRRAGKKSKSKLAVDHVILLTEDAPMAKLSLRLIAELLALPKRTPEVNALLLRCLDHTLAAADLPSSSLGQVFFDLPQLRDAVEHCDAKLLAAFANILAERLDSARAGVLRDWVSSCADKHGLSAVTRPLVPFMDDITLDRLWSTSLQGDLITGGVEELRMLREIDALRHTSSQSADAAQLLALGSKLLAHDGSREELVALLLSIVGKSQASNSSNDHARAYLSAQASVGKLDLQWLTPDLPGADALQSLLIYRFHDGLELLSSQLATKSGGQDVAKMVESMPLSVLAWLDVQSILCEASDCGTALQLDELASPLASLAFHPDPTRSVVAGDALGLLYLLSSRQADKTLPSSVLSVVLSVIPNKPGDAFTAGALRFGASLLSSSKTSSTDAVNIAQRLLEQSLLWLVRRFAEDEEDSPSLLTAIDAFGSLLYRCAAVGGQAKPVPHLADPAIEAAFKRRLTQRKQMDMVRLLVLTTDLKPSSAAAHTAALLAHSQFRTAAAEGAASRGVLVSILHSLASQHAEQVVTPQNLQALLGIYGGTMSLPDRQLFDLFQMAGERLGRGLFPSLARSWSADGTRGGQSSTTALDALLSLDSGRAFSTCAAFPRDRAFEHLSAGAVPSGSNDTYDPLWVLTLLSGAMQQQSGDLRITGLEWLAIVRTNALGVAIVCLSSKQASTRNTAANVIARAYAGISGSDVQEKQHLMLNMDVVRSLLSASQQEEEAAPLPLTTTLFLAHHLRLVGSPSSVLFPPVSRFLLQRPTFDSTDVPMLYATLQSTDPDHWRAHRLWMLRFLRDVSTAGGVGLEWRVLKRRYVWDLLASMYTALKRAAGAFDGASNGGEEAEGSSSTAPSVTRQTLRLVEETMLALVNKPRVASELLTRKGLLTWILQQITLEGKGRPGRHAATFESNSIEAGNEQLDQDHVETAEQEIDANFKLLLLRHALGDKPELWDRLDRTMADVSWTSTVLAILDGMEDSYSSTRHFIEVLCIVAMRQASDISGSSRGLLLRLLGEAVAGLQARSSASTRSALKGEVSILAGKILESLLTLREGESEEQNRRQIGAYFAQALGLAVSGDEQRWRREHVRMLHS</sequence>
<dbReference type="RefSeq" id="XP_025365632.1">
    <property type="nucleotide sequence ID" value="XM_025509487.1"/>
</dbReference>
<organism evidence="5 6">
    <name type="scientific">Jaminaea rosea</name>
    <dbReference type="NCBI Taxonomy" id="1569628"/>
    <lineage>
        <taxon>Eukaryota</taxon>
        <taxon>Fungi</taxon>
        <taxon>Dikarya</taxon>
        <taxon>Basidiomycota</taxon>
        <taxon>Ustilaginomycotina</taxon>
        <taxon>Exobasidiomycetes</taxon>
        <taxon>Microstromatales</taxon>
        <taxon>Microstromatales incertae sedis</taxon>
        <taxon>Jaminaea</taxon>
    </lineage>
</organism>
<evidence type="ECO:0000259" key="4">
    <source>
        <dbReference type="Pfam" id="PF26140"/>
    </source>
</evidence>
<feature type="domain" description="URB1 C-terminal" evidence="3">
    <location>
        <begin position="1665"/>
        <end position="1888"/>
    </location>
</feature>
<dbReference type="STRING" id="1569628.A0A316V0E4"/>
<accession>A0A316V0E4</accession>